<feature type="region of interest" description="Disordered" evidence="1">
    <location>
        <begin position="1"/>
        <end position="21"/>
    </location>
</feature>
<dbReference type="AlphaFoldDB" id="A0A5B1BDU0"/>
<accession>A0A5B1BDU0</accession>
<evidence type="ECO:0000313" key="3">
    <source>
        <dbReference type="Proteomes" id="UP000324701"/>
    </source>
</evidence>
<dbReference type="EMBL" id="VTZN01000213">
    <property type="protein sequence ID" value="KAA1246777.1"/>
    <property type="molecule type" value="Genomic_DNA"/>
</dbReference>
<organism evidence="2 3">
    <name type="scientific">Mycobacterium simiae</name>
    <name type="common">Mycobacterium habana</name>
    <dbReference type="NCBI Taxonomy" id="1784"/>
    <lineage>
        <taxon>Bacteria</taxon>
        <taxon>Bacillati</taxon>
        <taxon>Actinomycetota</taxon>
        <taxon>Actinomycetes</taxon>
        <taxon>Mycobacteriales</taxon>
        <taxon>Mycobacteriaceae</taxon>
        <taxon>Mycobacterium</taxon>
        <taxon>Mycobacterium simiae complex</taxon>
    </lineage>
</organism>
<gene>
    <name evidence="2" type="ORF">F0Q45_23015</name>
</gene>
<evidence type="ECO:0000256" key="1">
    <source>
        <dbReference type="SAM" id="MobiDB-lite"/>
    </source>
</evidence>
<evidence type="ECO:0000313" key="2">
    <source>
        <dbReference type="EMBL" id="KAA1246777.1"/>
    </source>
</evidence>
<protein>
    <submittedName>
        <fullName evidence="2">Uncharacterized protein</fullName>
    </submittedName>
</protein>
<proteinExistence type="predicted"/>
<dbReference type="Proteomes" id="UP000324701">
    <property type="component" value="Unassembled WGS sequence"/>
</dbReference>
<sequence length="157" mass="16956">MNQPIDQCDAGFQPRDEAERQQDFGSAIGVLRESGWQADDRVGMRQLSHAVRRALVAREIAPTLLALASRDHDHAAVGHAIAADGQGSEVRAEGSASAAQIEEPVARMPAVAPTLVKLRRDVVGITANAFEKVRDFFYARKNGNRWRTGGLDGQLAG</sequence>
<name>A0A5B1BDU0_MYCSI</name>
<keyword evidence="3" id="KW-1185">Reference proteome</keyword>
<comment type="caution">
    <text evidence="2">The sequence shown here is derived from an EMBL/GenBank/DDBJ whole genome shotgun (WGS) entry which is preliminary data.</text>
</comment>
<reference evidence="2 3" key="1">
    <citation type="submission" date="2019-09" db="EMBL/GenBank/DDBJ databases">
        <title>Report of infection by Mycobacterium simiae a patient suffering from pulmonary tuberculosis.</title>
        <authorList>
            <person name="Mohanty P.S."/>
            <person name="Bansal A.K."/>
            <person name="Singh H."/>
            <person name="Sharma S."/>
            <person name="Patil S.A."/>
            <person name="Upadhaya P."/>
            <person name="Singh P.K."/>
            <person name="Kumar D."/>
            <person name="Kumar S."/>
            <person name="Singh R.K."/>
            <person name="Chaudhary B."/>
        </authorList>
    </citation>
    <scope>NUCLEOTIDE SEQUENCE [LARGE SCALE GENOMIC DNA]</scope>
    <source>
        <strain evidence="2 3">JAL-560-SIM</strain>
    </source>
</reference>